<keyword evidence="1" id="KW-1133">Transmembrane helix</keyword>
<keyword evidence="1" id="KW-0812">Transmembrane</keyword>
<feature type="transmembrane region" description="Helical" evidence="1">
    <location>
        <begin position="343"/>
        <end position="363"/>
    </location>
</feature>
<evidence type="ECO:0000256" key="1">
    <source>
        <dbReference type="SAM" id="Phobius"/>
    </source>
</evidence>
<comment type="caution">
    <text evidence="2">The sequence shown here is derived from an EMBL/GenBank/DDBJ whole genome shotgun (WGS) entry which is preliminary data.</text>
</comment>
<sequence length="402" mass="46771">MIVKSELTAFSVDIDPYIMSPSTPRRNSIVDLRDTHGKIYAKDSSLIVYYCRNEAQLEVVENKMLHWLVPFQTTLWIVCLMLLAIPSLITFCLSKSASDSVAVVFGVVGVVLKQYTSVVYRKLLVFTSFSALIICSFYESQITSLATIHIPSPTIQSLPELFGRGYKILKHKEVDLGSFYFDFRARKLQNVLNTSFFTYASKFDDYRERIHQVVKLLATSNQNLSYAAFDVDETAQFQVWYKTELIRRETRDADYYCYSLPEKLKTSQDYWNINVKNKYWLEMSMRFLHSSGLHQIWDSWSDWALTFDYMLDERNLQEKGKWLGESLFHKKKLGPALIRIDELGGFLLLASCPILLSIVLFVLEIYTKYRDDNVAGNRLRIIIEFKTYRSTCLYPVFSKFGD</sequence>
<accession>A0ABP1RLQ8</accession>
<feature type="transmembrane region" description="Helical" evidence="1">
    <location>
        <begin position="101"/>
        <end position="120"/>
    </location>
</feature>
<feature type="transmembrane region" description="Helical" evidence="1">
    <location>
        <begin position="74"/>
        <end position="94"/>
    </location>
</feature>
<evidence type="ECO:0000313" key="2">
    <source>
        <dbReference type="EMBL" id="CAL8130322.1"/>
    </source>
</evidence>
<proteinExistence type="predicted"/>
<reference evidence="2 3" key="1">
    <citation type="submission" date="2024-08" db="EMBL/GenBank/DDBJ databases">
        <authorList>
            <person name="Cucini C."/>
            <person name="Frati F."/>
        </authorList>
    </citation>
    <scope>NUCLEOTIDE SEQUENCE [LARGE SCALE GENOMIC DNA]</scope>
</reference>
<protein>
    <submittedName>
        <fullName evidence="2">Uncharacterized protein</fullName>
    </submittedName>
</protein>
<organism evidence="2 3">
    <name type="scientific">Orchesella dallaii</name>
    <dbReference type="NCBI Taxonomy" id="48710"/>
    <lineage>
        <taxon>Eukaryota</taxon>
        <taxon>Metazoa</taxon>
        <taxon>Ecdysozoa</taxon>
        <taxon>Arthropoda</taxon>
        <taxon>Hexapoda</taxon>
        <taxon>Collembola</taxon>
        <taxon>Entomobryomorpha</taxon>
        <taxon>Entomobryoidea</taxon>
        <taxon>Orchesellidae</taxon>
        <taxon>Orchesellinae</taxon>
        <taxon>Orchesella</taxon>
    </lineage>
</organism>
<keyword evidence="3" id="KW-1185">Reference proteome</keyword>
<dbReference type="EMBL" id="CAXLJM020000081">
    <property type="protein sequence ID" value="CAL8130322.1"/>
    <property type="molecule type" value="Genomic_DNA"/>
</dbReference>
<dbReference type="Proteomes" id="UP001642540">
    <property type="component" value="Unassembled WGS sequence"/>
</dbReference>
<gene>
    <name evidence="2" type="ORF">ODALV1_LOCUS23674</name>
</gene>
<evidence type="ECO:0000313" key="3">
    <source>
        <dbReference type="Proteomes" id="UP001642540"/>
    </source>
</evidence>
<name>A0ABP1RLQ8_9HEXA</name>
<keyword evidence="1" id="KW-0472">Membrane</keyword>